<reference evidence="3 4" key="1">
    <citation type="submission" date="2018-06" db="EMBL/GenBank/DDBJ databases">
        <authorList>
            <consortium name="Pathogen Informatics"/>
            <person name="Doyle S."/>
        </authorList>
    </citation>
    <scope>NUCLEOTIDE SEQUENCE [LARGE SCALE GENOMIC DNA]</scope>
    <source>
        <strain evidence="3 4">NCTC9177</strain>
    </source>
</reference>
<dbReference type="Gene3D" id="3.20.20.190">
    <property type="entry name" value="Phosphatidylinositol (PI) phosphodiesterase"/>
    <property type="match status" value="1"/>
</dbReference>
<evidence type="ECO:0000256" key="1">
    <source>
        <dbReference type="SAM" id="SignalP"/>
    </source>
</evidence>
<dbReference type="GO" id="GO:0008889">
    <property type="term" value="F:glycerophosphodiester phosphodiesterase activity"/>
    <property type="evidence" value="ECO:0007669"/>
    <property type="project" value="UniProtKB-EC"/>
</dbReference>
<evidence type="ECO:0000259" key="2">
    <source>
        <dbReference type="PROSITE" id="PS51704"/>
    </source>
</evidence>
<feature type="domain" description="GP-PDE" evidence="2">
    <location>
        <begin position="28"/>
        <end position="63"/>
    </location>
</feature>
<dbReference type="AlphaFoldDB" id="A0A7H4MPH7"/>
<feature type="chain" id="PRO_5028957125" evidence="1">
    <location>
        <begin position="26"/>
        <end position="63"/>
    </location>
</feature>
<name>A0A7H4MPH7_KLEVA</name>
<dbReference type="Proteomes" id="UP000254545">
    <property type="component" value="Unassembled WGS sequence"/>
</dbReference>
<organism evidence="3 4">
    <name type="scientific">Klebsiella variicola</name>
    <dbReference type="NCBI Taxonomy" id="244366"/>
    <lineage>
        <taxon>Bacteria</taxon>
        <taxon>Pseudomonadati</taxon>
        <taxon>Pseudomonadota</taxon>
        <taxon>Gammaproteobacteria</taxon>
        <taxon>Enterobacterales</taxon>
        <taxon>Enterobacteriaceae</taxon>
        <taxon>Klebsiella/Raoultella group</taxon>
        <taxon>Klebsiella</taxon>
        <taxon>Klebsiella pneumoniae complex</taxon>
    </lineage>
</organism>
<dbReference type="SUPFAM" id="SSF51695">
    <property type="entry name" value="PLC-like phosphodiesterases"/>
    <property type="match status" value="1"/>
</dbReference>
<dbReference type="EC" id="3.1.4.46" evidence="3"/>
<comment type="caution">
    <text evidence="3">The sequence shown here is derived from an EMBL/GenBank/DDBJ whole genome shotgun (WGS) entry which is preliminary data.</text>
</comment>
<sequence length="63" mass="6902">MNMKLTALMSGMILASSALCFSAVAAEKMVIAHRGASGYLPEHTLPAKRWLTLRGRITLSKIW</sequence>
<feature type="signal peptide" evidence="1">
    <location>
        <begin position="1"/>
        <end position="25"/>
    </location>
</feature>
<keyword evidence="3" id="KW-0378">Hydrolase</keyword>
<keyword evidence="1" id="KW-0732">Signal</keyword>
<dbReference type="InterPro" id="IPR030395">
    <property type="entry name" value="GP_PDE_dom"/>
</dbReference>
<dbReference type="PROSITE" id="PS51704">
    <property type="entry name" value="GP_PDE"/>
    <property type="match status" value="1"/>
</dbReference>
<protein>
    <submittedName>
        <fullName evidence="3">Glycerophosphoryl diester phosphodiesterase</fullName>
        <ecNumber evidence="3">3.1.4.46</ecNumber>
    </submittedName>
</protein>
<dbReference type="GO" id="GO:0006629">
    <property type="term" value="P:lipid metabolic process"/>
    <property type="evidence" value="ECO:0007669"/>
    <property type="project" value="InterPro"/>
</dbReference>
<gene>
    <name evidence="3" type="primary">glpQ_2</name>
    <name evidence="3" type="ORF">NCTC9177_06160</name>
</gene>
<proteinExistence type="predicted"/>
<dbReference type="EMBL" id="UGKR01000003">
    <property type="protein sequence ID" value="STS92227.1"/>
    <property type="molecule type" value="Genomic_DNA"/>
</dbReference>
<accession>A0A7H4MPH7</accession>
<evidence type="ECO:0000313" key="4">
    <source>
        <dbReference type="Proteomes" id="UP000254545"/>
    </source>
</evidence>
<dbReference type="InterPro" id="IPR017946">
    <property type="entry name" value="PLC-like_Pdiesterase_TIM-brl"/>
</dbReference>
<evidence type="ECO:0000313" key="3">
    <source>
        <dbReference type="EMBL" id="STS92227.1"/>
    </source>
</evidence>